<protein>
    <submittedName>
        <fullName evidence="6">E3 ubiquitin-protein ligase SIAH1B</fullName>
    </submittedName>
</protein>
<keyword evidence="3" id="KW-0862">Zinc</keyword>
<dbReference type="GO" id="GO:0043161">
    <property type="term" value="P:proteasome-mediated ubiquitin-dependent protein catabolic process"/>
    <property type="evidence" value="ECO:0007669"/>
    <property type="project" value="TreeGrafter"/>
</dbReference>
<keyword evidence="2 4" id="KW-0863">Zinc-finger</keyword>
<keyword evidence="7" id="KW-1185">Reference proteome</keyword>
<dbReference type="GO" id="GO:0061630">
    <property type="term" value="F:ubiquitin protein ligase activity"/>
    <property type="evidence" value="ECO:0007669"/>
    <property type="project" value="TreeGrafter"/>
</dbReference>
<reference evidence="6 7" key="1">
    <citation type="submission" date="2015-12" db="EMBL/GenBank/DDBJ databases">
        <title>The genome of Folsomia candida.</title>
        <authorList>
            <person name="Faddeeva A."/>
            <person name="Derks M.F."/>
            <person name="Anvar Y."/>
            <person name="Smit S."/>
            <person name="Van Straalen N."/>
            <person name="Roelofs D."/>
        </authorList>
    </citation>
    <scope>NUCLEOTIDE SEQUENCE [LARGE SCALE GENOMIC DNA]</scope>
    <source>
        <strain evidence="6 7">VU population</strain>
        <tissue evidence="6">Whole body</tissue>
    </source>
</reference>
<dbReference type="PROSITE" id="PS50089">
    <property type="entry name" value="ZF_RING_2"/>
    <property type="match status" value="1"/>
</dbReference>
<gene>
    <name evidence="6" type="ORF">Fcan01_06881</name>
</gene>
<feature type="domain" description="RING-type" evidence="5">
    <location>
        <begin position="31"/>
        <end position="66"/>
    </location>
</feature>
<dbReference type="GO" id="GO:0016567">
    <property type="term" value="P:protein ubiquitination"/>
    <property type="evidence" value="ECO:0007669"/>
    <property type="project" value="UniProtKB-UniPathway"/>
</dbReference>
<dbReference type="OMA" id="CTYSMYP"/>
<keyword evidence="1" id="KW-0479">Metal-binding</keyword>
<name>A0A226EMC9_FOLCA</name>
<sequence length="299" mass="33487">MLTTSSKGSESRFSEIHELAEASELLAILECPICKEVPFPPIHHCDRGHIICFNCKSKLVNCPLCKANFSEGRNFPVESIILNSTLKCVYRANGCSVVLKGDAMEKHLKQCTFKGLSCLCHLGRYTSCAHSVELLPIPKYLSHLREGHMMLPNISKSPNLIFESGVLAEVSDTFWLGDYAFYDSKTFVIRQFMRNGLVYFSLGLIGDQQSAKKYLVNVSIASLTDKVSKVNWSIPTHSILCKEEEIMDKFCAVIPFSYIKAHSRLVSPSPNSKSSNKKIKLNFSVEYTLRHCSESQSVS</sequence>
<dbReference type="InterPro" id="IPR013083">
    <property type="entry name" value="Znf_RING/FYVE/PHD"/>
</dbReference>
<dbReference type="UniPathway" id="UPA00143"/>
<dbReference type="InterPro" id="IPR049548">
    <property type="entry name" value="Sina-like_RING"/>
</dbReference>
<dbReference type="PANTHER" id="PTHR45877">
    <property type="entry name" value="E3 UBIQUITIN-PROTEIN LIGASE SIAH2"/>
    <property type="match status" value="1"/>
</dbReference>
<dbReference type="SUPFAM" id="SSF57850">
    <property type="entry name" value="RING/U-box"/>
    <property type="match status" value="1"/>
</dbReference>
<dbReference type="GO" id="GO:0031624">
    <property type="term" value="F:ubiquitin conjugating enzyme binding"/>
    <property type="evidence" value="ECO:0007669"/>
    <property type="project" value="TreeGrafter"/>
</dbReference>
<evidence type="ECO:0000313" key="7">
    <source>
        <dbReference type="Proteomes" id="UP000198287"/>
    </source>
</evidence>
<dbReference type="EMBL" id="LNIX01000003">
    <property type="protein sequence ID" value="OXA57716.1"/>
    <property type="molecule type" value="Genomic_DNA"/>
</dbReference>
<accession>A0A226EMC9</accession>
<organism evidence="6 7">
    <name type="scientific">Folsomia candida</name>
    <name type="common">Springtail</name>
    <dbReference type="NCBI Taxonomy" id="158441"/>
    <lineage>
        <taxon>Eukaryota</taxon>
        <taxon>Metazoa</taxon>
        <taxon>Ecdysozoa</taxon>
        <taxon>Arthropoda</taxon>
        <taxon>Hexapoda</taxon>
        <taxon>Collembola</taxon>
        <taxon>Entomobryomorpha</taxon>
        <taxon>Isotomoidea</taxon>
        <taxon>Isotomidae</taxon>
        <taxon>Proisotominae</taxon>
        <taxon>Folsomia</taxon>
    </lineage>
</organism>
<dbReference type="GO" id="GO:0008270">
    <property type="term" value="F:zinc ion binding"/>
    <property type="evidence" value="ECO:0007669"/>
    <property type="project" value="UniProtKB-KW"/>
</dbReference>
<evidence type="ECO:0000256" key="1">
    <source>
        <dbReference type="ARBA" id="ARBA00022723"/>
    </source>
</evidence>
<dbReference type="InterPro" id="IPR004162">
    <property type="entry name" value="SINA-like_animal"/>
</dbReference>
<evidence type="ECO:0000313" key="6">
    <source>
        <dbReference type="EMBL" id="OXA57716.1"/>
    </source>
</evidence>
<evidence type="ECO:0000256" key="2">
    <source>
        <dbReference type="ARBA" id="ARBA00022771"/>
    </source>
</evidence>
<dbReference type="AlphaFoldDB" id="A0A226EMC9"/>
<dbReference type="SUPFAM" id="SSF49599">
    <property type="entry name" value="TRAF domain-like"/>
    <property type="match status" value="1"/>
</dbReference>
<dbReference type="Pfam" id="PF21362">
    <property type="entry name" value="Sina_RING"/>
    <property type="match status" value="1"/>
</dbReference>
<proteinExistence type="predicted"/>
<dbReference type="GO" id="GO:0005737">
    <property type="term" value="C:cytoplasm"/>
    <property type="evidence" value="ECO:0007669"/>
    <property type="project" value="TreeGrafter"/>
</dbReference>
<dbReference type="PANTHER" id="PTHR45877:SF2">
    <property type="entry name" value="E3 UBIQUITIN-PROTEIN LIGASE SINA-RELATED"/>
    <property type="match status" value="1"/>
</dbReference>
<dbReference type="Gene3D" id="3.30.40.10">
    <property type="entry name" value="Zinc/RING finger domain, C3HC4 (zinc finger)"/>
    <property type="match status" value="2"/>
</dbReference>
<evidence type="ECO:0000259" key="5">
    <source>
        <dbReference type="PROSITE" id="PS50089"/>
    </source>
</evidence>
<evidence type="ECO:0000256" key="4">
    <source>
        <dbReference type="PROSITE-ProRule" id="PRU00175"/>
    </source>
</evidence>
<evidence type="ECO:0000256" key="3">
    <source>
        <dbReference type="ARBA" id="ARBA00022833"/>
    </source>
</evidence>
<dbReference type="InterPro" id="IPR001841">
    <property type="entry name" value="Znf_RING"/>
</dbReference>
<dbReference type="CDD" id="cd16571">
    <property type="entry name" value="RING-HC_SIAHs"/>
    <property type="match status" value="1"/>
</dbReference>
<dbReference type="OrthoDB" id="4788989at2759"/>
<comment type="caution">
    <text evidence="6">The sequence shown here is derived from an EMBL/GenBank/DDBJ whole genome shotgun (WGS) entry which is preliminary data.</text>
</comment>
<dbReference type="Proteomes" id="UP000198287">
    <property type="component" value="Unassembled WGS sequence"/>
</dbReference>